<feature type="compositionally biased region" description="Basic and acidic residues" evidence="1">
    <location>
        <begin position="1"/>
        <end position="20"/>
    </location>
</feature>
<dbReference type="SUPFAM" id="SSF48208">
    <property type="entry name" value="Six-hairpin glycosidases"/>
    <property type="match status" value="1"/>
</dbReference>
<dbReference type="PANTHER" id="PTHR34987">
    <property type="entry name" value="C, PUTATIVE (AFU_ORTHOLOGUE AFUA_3G02880)-RELATED"/>
    <property type="match status" value="1"/>
</dbReference>
<evidence type="ECO:0000259" key="3">
    <source>
        <dbReference type="Pfam" id="PF17390"/>
    </source>
</evidence>
<evidence type="ECO:0000259" key="2">
    <source>
        <dbReference type="Pfam" id="PF17389"/>
    </source>
</evidence>
<name>A0ABP8Y6U2_9MICO</name>
<protein>
    <recommendedName>
        <fullName evidence="6">Alpha-L-rhamnosidase</fullName>
    </recommendedName>
</protein>
<dbReference type="InterPro" id="IPR008928">
    <property type="entry name" value="6-hairpin_glycosidase_sf"/>
</dbReference>
<dbReference type="InterPro" id="IPR035396">
    <property type="entry name" value="Bac_rhamnosid6H"/>
</dbReference>
<evidence type="ECO:0008006" key="6">
    <source>
        <dbReference type="Google" id="ProtNLM"/>
    </source>
</evidence>
<feature type="domain" description="Alpha-L-rhamnosidase six-hairpin glycosidase" evidence="2">
    <location>
        <begin position="242"/>
        <end position="567"/>
    </location>
</feature>
<evidence type="ECO:0000313" key="4">
    <source>
        <dbReference type="EMBL" id="GAA4723125.1"/>
    </source>
</evidence>
<organism evidence="4 5">
    <name type="scientific">Isoptericola chiayiensis</name>
    <dbReference type="NCBI Taxonomy" id="579446"/>
    <lineage>
        <taxon>Bacteria</taxon>
        <taxon>Bacillati</taxon>
        <taxon>Actinomycetota</taxon>
        <taxon>Actinomycetes</taxon>
        <taxon>Micrococcales</taxon>
        <taxon>Promicromonosporaceae</taxon>
        <taxon>Isoptericola</taxon>
    </lineage>
</organism>
<comment type="caution">
    <text evidence="4">The sequence shown here is derived from an EMBL/GenBank/DDBJ whole genome shotgun (WGS) entry which is preliminary data.</text>
</comment>
<proteinExistence type="predicted"/>
<dbReference type="Pfam" id="PF17390">
    <property type="entry name" value="Bac_rhamnosid_C"/>
    <property type="match status" value="1"/>
</dbReference>
<dbReference type="PANTHER" id="PTHR34987:SF6">
    <property type="entry name" value="ALPHA-L-RHAMNOSIDASE SIX-HAIRPIN GLYCOSIDASE DOMAIN-CONTAINING PROTEIN"/>
    <property type="match status" value="1"/>
</dbReference>
<dbReference type="InterPro" id="IPR012341">
    <property type="entry name" value="6hp_glycosidase-like_sf"/>
</dbReference>
<dbReference type="Pfam" id="PF17389">
    <property type="entry name" value="Bac_rhamnosid6H"/>
    <property type="match status" value="1"/>
</dbReference>
<dbReference type="InterPro" id="IPR035398">
    <property type="entry name" value="Bac_rhamnosid_C"/>
</dbReference>
<feature type="region of interest" description="Disordered" evidence="1">
    <location>
        <begin position="1"/>
        <end position="33"/>
    </location>
</feature>
<keyword evidence="5" id="KW-1185">Reference proteome</keyword>
<feature type="domain" description="Alpha-L-rhamnosidase C-terminal" evidence="3">
    <location>
        <begin position="572"/>
        <end position="628"/>
    </location>
</feature>
<accession>A0ABP8Y6U2</accession>
<reference evidence="5" key="1">
    <citation type="journal article" date="2019" name="Int. J. Syst. Evol. Microbiol.">
        <title>The Global Catalogue of Microorganisms (GCM) 10K type strain sequencing project: providing services to taxonomists for standard genome sequencing and annotation.</title>
        <authorList>
            <consortium name="The Broad Institute Genomics Platform"/>
            <consortium name="The Broad Institute Genome Sequencing Center for Infectious Disease"/>
            <person name="Wu L."/>
            <person name="Ma J."/>
        </authorList>
    </citation>
    <scope>NUCLEOTIDE SEQUENCE [LARGE SCALE GENOMIC DNA]</scope>
    <source>
        <strain evidence="5">JCM 18063</strain>
    </source>
</reference>
<dbReference type="Gene3D" id="2.60.420.10">
    <property type="entry name" value="Maltose phosphorylase, domain 3"/>
    <property type="match status" value="1"/>
</dbReference>
<sequence>MRHDLPSADRVREATVRDSKAAGPDPFDDEPPGGAIASGTWYYPWGQLELARLHDLVRRGFEANRYVDYVDNFGDVVDAAEFRWVDDSGARQERVAARPGEPPALLLDDVTPARGAVEVRVAGGSWRPAVLRRGATDRPPHRESDPVVTVQGRWADGLLELPAPVLGRPVIVCDARPRISTGESREEAATPDGEEHEARHDVVLRPDGRWTTRHLLGFRYLTVRAEGPVDVEVEARVHPVPRRGAFLCSDERLNQIWATSAYTLRLCLQELVVDGIKRDRMPWMGDQALSTLTNAFAFADRRAAHDTLVALGQPRHGYVNGIADYSLWWVIACGFYLRHFDATDDVDALAGQVERFLEDMAAHAGPDGILRPALLPDQFITHVFLDWGLEIDPDRDLTALQVLWWWAMTSGARVLTAARHGGAARWQGRADALRSVLEHRARDSAGTWRDYLDAEGPAATPYADFLAVASGLTENVPTSLRVAIRESGRAGTPFMTAFALRALGMAGERHEAVRRLRSWWGEMLDAGARTFWEDFADDGTDALDMYGRPFGKSLCHGWSAGPLVLLPELVLGVRPLADGWAVLELDPCLGDLTWARAVVPLPGGDLVVDAETSAAEVVVVVDVPPGSALRHPEHGELGPGRWTLTYPEESIT</sequence>
<evidence type="ECO:0000313" key="5">
    <source>
        <dbReference type="Proteomes" id="UP001500956"/>
    </source>
</evidence>
<evidence type="ECO:0000256" key="1">
    <source>
        <dbReference type="SAM" id="MobiDB-lite"/>
    </source>
</evidence>
<gene>
    <name evidence="4" type="ORF">GCM10023216_10700</name>
</gene>
<dbReference type="RefSeq" id="WP_172150914.1">
    <property type="nucleotide sequence ID" value="NZ_BAABID010000006.1"/>
</dbReference>
<dbReference type="Gene3D" id="1.50.10.10">
    <property type="match status" value="1"/>
</dbReference>
<dbReference type="Proteomes" id="UP001500956">
    <property type="component" value="Unassembled WGS sequence"/>
</dbReference>
<dbReference type="EMBL" id="BAABID010000006">
    <property type="protein sequence ID" value="GAA4723125.1"/>
    <property type="molecule type" value="Genomic_DNA"/>
</dbReference>